<accession>A0ACB8E2K1</accession>
<evidence type="ECO:0000313" key="1">
    <source>
        <dbReference type="EMBL" id="KAH7980735.1"/>
    </source>
</evidence>
<proteinExistence type="predicted"/>
<gene>
    <name evidence="1" type="ORF">HPB49_018771</name>
</gene>
<sequence length="109" mass="11995">MLCTMEKPSPGGGTTGGTFTSSVPKIMVFRPTLEEMQDFSKYLEHMESMGAHKAGLAKIIPPKEWISRKGGYDDIEMDIPSPISQVVSGGQGLYQQYNIQKKSMTNYGT</sequence>
<dbReference type="EMBL" id="CM023470">
    <property type="protein sequence ID" value="KAH7980735.1"/>
    <property type="molecule type" value="Genomic_DNA"/>
</dbReference>
<reference evidence="1" key="1">
    <citation type="submission" date="2020-05" db="EMBL/GenBank/DDBJ databases">
        <title>Large-scale comparative analyses of tick genomes elucidate their genetic diversity and vector capacities.</title>
        <authorList>
            <person name="Jia N."/>
            <person name="Wang J."/>
            <person name="Shi W."/>
            <person name="Du L."/>
            <person name="Sun Y."/>
            <person name="Zhan W."/>
            <person name="Jiang J."/>
            <person name="Wang Q."/>
            <person name="Zhang B."/>
            <person name="Ji P."/>
            <person name="Sakyi L.B."/>
            <person name="Cui X."/>
            <person name="Yuan T."/>
            <person name="Jiang B."/>
            <person name="Yang W."/>
            <person name="Lam T.T.-Y."/>
            <person name="Chang Q."/>
            <person name="Ding S."/>
            <person name="Wang X."/>
            <person name="Zhu J."/>
            <person name="Ruan X."/>
            <person name="Zhao L."/>
            <person name="Wei J."/>
            <person name="Que T."/>
            <person name="Du C."/>
            <person name="Cheng J."/>
            <person name="Dai P."/>
            <person name="Han X."/>
            <person name="Huang E."/>
            <person name="Gao Y."/>
            <person name="Liu J."/>
            <person name="Shao H."/>
            <person name="Ye R."/>
            <person name="Li L."/>
            <person name="Wei W."/>
            <person name="Wang X."/>
            <person name="Wang C."/>
            <person name="Yang T."/>
            <person name="Huo Q."/>
            <person name="Li W."/>
            <person name="Guo W."/>
            <person name="Chen H."/>
            <person name="Zhou L."/>
            <person name="Ni X."/>
            <person name="Tian J."/>
            <person name="Zhou Y."/>
            <person name="Sheng Y."/>
            <person name="Liu T."/>
            <person name="Pan Y."/>
            <person name="Xia L."/>
            <person name="Li J."/>
            <person name="Zhao F."/>
            <person name="Cao W."/>
        </authorList>
    </citation>
    <scope>NUCLEOTIDE SEQUENCE</scope>
    <source>
        <strain evidence="1">Dsil-2018</strain>
    </source>
</reference>
<organism evidence="1 2">
    <name type="scientific">Dermacentor silvarum</name>
    <name type="common">Tick</name>
    <dbReference type="NCBI Taxonomy" id="543639"/>
    <lineage>
        <taxon>Eukaryota</taxon>
        <taxon>Metazoa</taxon>
        <taxon>Ecdysozoa</taxon>
        <taxon>Arthropoda</taxon>
        <taxon>Chelicerata</taxon>
        <taxon>Arachnida</taxon>
        <taxon>Acari</taxon>
        <taxon>Parasitiformes</taxon>
        <taxon>Ixodida</taxon>
        <taxon>Ixodoidea</taxon>
        <taxon>Ixodidae</taxon>
        <taxon>Rhipicephalinae</taxon>
        <taxon>Dermacentor</taxon>
    </lineage>
</organism>
<evidence type="ECO:0000313" key="2">
    <source>
        <dbReference type="Proteomes" id="UP000821865"/>
    </source>
</evidence>
<keyword evidence="2" id="KW-1185">Reference proteome</keyword>
<dbReference type="Proteomes" id="UP000821865">
    <property type="component" value="Chromosome 1"/>
</dbReference>
<name>A0ACB8E2K1_DERSI</name>
<comment type="caution">
    <text evidence="1">The sequence shown here is derived from an EMBL/GenBank/DDBJ whole genome shotgun (WGS) entry which is preliminary data.</text>
</comment>
<protein>
    <submittedName>
        <fullName evidence="1">Uncharacterized protein</fullName>
    </submittedName>
</protein>